<comment type="caution">
    <text evidence="1">The sequence shown here is derived from an EMBL/GenBank/DDBJ whole genome shotgun (WGS) entry which is preliminary data.</text>
</comment>
<gene>
    <name evidence="1" type="ORF">H8716_16625</name>
</gene>
<accession>A0ABR7NEP7</accession>
<name>A0ABR7NEP7_9FIRM</name>
<protein>
    <submittedName>
        <fullName evidence="1">Uncharacterized protein</fullName>
    </submittedName>
</protein>
<organism evidence="1 2">
    <name type="scientific">Jingyaoa shaoxingensis</name>
    <dbReference type="NCBI Taxonomy" id="2763671"/>
    <lineage>
        <taxon>Bacteria</taxon>
        <taxon>Bacillati</taxon>
        <taxon>Bacillota</taxon>
        <taxon>Clostridia</taxon>
        <taxon>Lachnospirales</taxon>
        <taxon>Lachnospiraceae</taxon>
        <taxon>Jingyaoa</taxon>
    </lineage>
</organism>
<evidence type="ECO:0000313" key="2">
    <source>
        <dbReference type="Proteomes" id="UP000657421"/>
    </source>
</evidence>
<keyword evidence="2" id="KW-1185">Reference proteome</keyword>
<dbReference type="RefSeq" id="WP_249310106.1">
    <property type="nucleotide sequence ID" value="NZ_JACRSZ010000030.1"/>
</dbReference>
<dbReference type="Proteomes" id="UP000657421">
    <property type="component" value="Unassembled WGS sequence"/>
</dbReference>
<reference evidence="1 2" key="1">
    <citation type="submission" date="2020-08" db="EMBL/GenBank/DDBJ databases">
        <title>Genome public.</title>
        <authorList>
            <person name="Liu C."/>
            <person name="Sun Q."/>
        </authorList>
    </citation>
    <scope>NUCLEOTIDE SEQUENCE [LARGE SCALE GENOMIC DNA]</scope>
    <source>
        <strain evidence="1 2">NSJ-46</strain>
    </source>
</reference>
<proteinExistence type="predicted"/>
<sequence length="94" mass="10995">MREGIEFLILDTIKRHGSIMPLFKAGYSYAKVMEWGKRLEKEGKISYSEDGVRNLTELGEQRWKSLKGTKHTFSILPLEEYRVSKIDIDDIYLP</sequence>
<dbReference type="EMBL" id="JACRSZ010000030">
    <property type="protein sequence ID" value="MBC8574660.1"/>
    <property type="molecule type" value="Genomic_DNA"/>
</dbReference>
<evidence type="ECO:0000313" key="1">
    <source>
        <dbReference type="EMBL" id="MBC8574660.1"/>
    </source>
</evidence>